<feature type="active site" description="Proton donor" evidence="2">
    <location>
        <position position="44"/>
    </location>
</feature>
<dbReference type="GO" id="GO:0008664">
    <property type="term" value="F:RNA 2',3'-cyclic 3'-phosphodiesterase activity"/>
    <property type="evidence" value="ECO:0007669"/>
    <property type="project" value="UniProtKB-EC"/>
</dbReference>
<dbReference type="InterPro" id="IPR004175">
    <property type="entry name" value="RNA_CPDase"/>
</dbReference>
<dbReference type="PANTHER" id="PTHR35561:SF1">
    <property type="entry name" value="RNA 2',3'-CYCLIC PHOSPHODIESTERASE"/>
    <property type="match status" value="1"/>
</dbReference>
<evidence type="ECO:0000256" key="1">
    <source>
        <dbReference type="ARBA" id="ARBA00022801"/>
    </source>
</evidence>
<protein>
    <recommendedName>
        <fullName evidence="2">RNA 2',3'-cyclic phosphodiesterase</fullName>
        <shortName evidence="2">RNA 2',3'-CPDase</shortName>
        <ecNumber evidence="2">3.1.4.58</ecNumber>
    </recommendedName>
</protein>
<evidence type="ECO:0000313" key="4">
    <source>
        <dbReference type="Proteomes" id="UP000244338"/>
    </source>
</evidence>
<dbReference type="InterPro" id="IPR009097">
    <property type="entry name" value="Cyclic_Pdiesterase"/>
</dbReference>
<dbReference type="HAMAP" id="MF_01940">
    <property type="entry name" value="RNA_CPDase"/>
    <property type="match status" value="1"/>
</dbReference>
<feature type="short sequence motif" description="HXTX 1" evidence="2">
    <location>
        <begin position="44"/>
        <end position="47"/>
    </location>
</feature>
<dbReference type="Proteomes" id="UP000244338">
    <property type="component" value="Unassembled WGS sequence"/>
</dbReference>
<sequence>MEGTDRLFLAIHLPDTLKNWMAYRIKLIEPLLLFQRWTVKEDLHLTLLFIGETQQAEKEVLKEALVTFTKAFDQMTPSTATSPLAATSVHPLEHMSIRPFVVTLSRTLGIFGRPSSPSVLWAGIDSSPELIALQKALTDHLRHALPPSFVERIQDLSPKSRPYQAHITLARQYRGSTPLDALKLEEASRQFFHADPTLRLDELRWSVETISLYRSHLGRRPMYERLASYSLAM</sequence>
<feature type="short sequence motif" description="HXTX 2" evidence="2">
    <location>
        <begin position="166"/>
        <end position="169"/>
    </location>
</feature>
<evidence type="ECO:0000313" key="3">
    <source>
        <dbReference type="EMBL" id="PTQ57242.1"/>
    </source>
</evidence>
<feature type="active site" description="Proton acceptor" evidence="2">
    <location>
        <position position="166"/>
    </location>
</feature>
<organism evidence="3 4">
    <name type="scientific">Candidatus Carbonibacillus altaicus</name>
    <dbReference type="NCBI Taxonomy" id="2163959"/>
    <lineage>
        <taxon>Bacteria</taxon>
        <taxon>Bacillati</taxon>
        <taxon>Bacillota</taxon>
        <taxon>Bacilli</taxon>
        <taxon>Bacillales</taxon>
        <taxon>Candidatus Carbonibacillus</taxon>
    </lineage>
</organism>
<comment type="catalytic activity">
    <reaction evidence="2">
        <text>a 3'-end 2',3'-cyclophospho-ribonucleotide-RNA + H2O = a 3'-end 2'-phospho-ribonucleotide-RNA + H(+)</text>
        <dbReference type="Rhea" id="RHEA:11828"/>
        <dbReference type="Rhea" id="RHEA-COMP:10464"/>
        <dbReference type="Rhea" id="RHEA-COMP:17353"/>
        <dbReference type="ChEBI" id="CHEBI:15377"/>
        <dbReference type="ChEBI" id="CHEBI:15378"/>
        <dbReference type="ChEBI" id="CHEBI:83064"/>
        <dbReference type="ChEBI" id="CHEBI:173113"/>
        <dbReference type="EC" id="3.1.4.58"/>
    </reaction>
</comment>
<dbReference type="GO" id="GO:0004113">
    <property type="term" value="F:2',3'-cyclic-nucleotide 3'-phosphodiesterase activity"/>
    <property type="evidence" value="ECO:0007669"/>
    <property type="project" value="InterPro"/>
</dbReference>
<accession>A0A2R6Y3K9</accession>
<dbReference type="EC" id="3.1.4.58" evidence="2"/>
<evidence type="ECO:0000256" key="2">
    <source>
        <dbReference type="HAMAP-Rule" id="MF_01940"/>
    </source>
</evidence>
<dbReference type="AlphaFoldDB" id="A0A2R6Y3K9"/>
<dbReference type="SUPFAM" id="SSF55144">
    <property type="entry name" value="LigT-like"/>
    <property type="match status" value="1"/>
</dbReference>
<keyword evidence="3" id="KW-0436">Ligase</keyword>
<dbReference type="EMBL" id="PEBX01000010">
    <property type="protein sequence ID" value="PTQ57242.1"/>
    <property type="molecule type" value="Genomic_DNA"/>
</dbReference>
<proteinExistence type="inferred from homology"/>
<comment type="caution">
    <text evidence="3">The sequence shown here is derived from an EMBL/GenBank/DDBJ whole genome shotgun (WGS) entry which is preliminary data.</text>
</comment>
<keyword evidence="1 2" id="KW-0378">Hydrolase</keyword>
<name>A0A2R6Y3K9_9BACL</name>
<dbReference type="Gene3D" id="3.90.1140.10">
    <property type="entry name" value="Cyclic phosphodiesterase"/>
    <property type="match status" value="1"/>
</dbReference>
<comment type="function">
    <text evidence="2">Hydrolyzes RNA 2',3'-cyclic phosphodiester to an RNA 2'-phosphomonoester.</text>
</comment>
<dbReference type="Pfam" id="PF13563">
    <property type="entry name" value="2_5_RNA_ligase2"/>
    <property type="match status" value="1"/>
</dbReference>
<gene>
    <name evidence="3" type="ORF">BSOLF_2007</name>
</gene>
<dbReference type="GO" id="GO:0016874">
    <property type="term" value="F:ligase activity"/>
    <property type="evidence" value="ECO:0007669"/>
    <property type="project" value="UniProtKB-KW"/>
</dbReference>
<dbReference type="PANTHER" id="PTHR35561">
    <property type="entry name" value="RNA 2',3'-CYCLIC PHOSPHODIESTERASE"/>
    <property type="match status" value="1"/>
</dbReference>
<comment type="similarity">
    <text evidence="2">Belongs to the 2H phosphoesterase superfamily. ThpR family.</text>
</comment>
<reference evidence="4" key="1">
    <citation type="journal article" date="2018" name="Sci. Rep.">
        <title>Lignite coal burning seam in the remote Altai Mountains harbors a hydrogen-driven thermophilic microbial community.</title>
        <authorList>
            <person name="Kadnikov V.V."/>
            <person name="Mardanov A.V."/>
            <person name="Ivasenko D.A."/>
            <person name="Antsiferov D.V."/>
            <person name="Beletsky A.V."/>
            <person name="Karnachuk O.V."/>
            <person name="Ravin N.V."/>
        </authorList>
    </citation>
    <scope>NUCLEOTIDE SEQUENCE [LARGE SCALE GENOMIC DNA]</scope>
</reference>